<name>S6TKB7_PSESF</name>
<dbReference type="Gene3D" id="3.90.190.20">
    <property type="entry name" value="Mur ligase, C-terminal domain"/>
    <property type="match status" value="1"/>
</dbReference>
<evidence type="ECO:0000313" key="3">
    <source>
        <dbReference type="Proteomes" id="UP000015729"/>
    </source>
</evidence>
<dbReference type="Pfam" id="PF02875">
    <property type="entry name" value="Mur_ligase_C"/>
    <property type="match status" value="1"/>
</dbReference>
<comment type="caution">
    <text evidence="2">The sequence shown here is derived from an EMBL/GenBank/DDBJ whole genome shotgun (WGS) entry which is preliminary data.</text>
</comment>
<feature type="domain" description="Mur ligase C-terminal" evidence="1">
    <location>
        <begin position="21"/>
        <end position="133"/>
    </location>
</feature>
<protein>
    <submittedName>
        <fullName evidence="2">Bifunctional folylpolyglutamate synthase/dihydrofolate synthase</fullName>
    </submittedName>
</protein>
<dbReference type="SUPFAM" id="SSF53244">
    <property type="entry name" value="MurD-like peptide ligases, peptide-binding domain"/>
    <property type="match status" value="1"/>
</dbReference>
<proteinExistence type="predicted"/>
<dbReference type="GO" id="GO:0016881">
    <property type="term" value="F:acid-amino acid ligase activity"/>
    <property type="evidence" value="ECO:0007669"/>
    <property type="project" value="InterPro"/>
</dbReference>
<dbReference type="Proteomes" id="UP000015729">
    <property type="component" value="Unassembled WGS sequence"/>
</dbReference>
<dbReference type="EMBL" id="AOKG01001866">
    <property type="protein sequence ID" value="EPN43628.1"/>
    <property type="molecule type" value="Genomic_DNA"/>
</dbReference>
<evidence type="ECO:0000313" key="2">
    <source>
        <dbReference type="EMBL" id="EPN43628.1"/>
    </source>
</evidence>
<accession>S6TKB7</accession>
<feature type="non-terminal residue" evidence="2">
    <location>
        <position position="1"/>
    </location>
</feature>
<dbReference type="InterPro" id="IPR004101">
    <property type="entry name" value="Mur_ligase_C"/>
</dbReference>
<dbReference type="PATRIC" id="fig|1194404.4.peg.5658"/>
<organism evidence="2 3">
    <name type="scientific">Pseudomonas syringae pv. actinidiae ICMP 18807</name>
    <dbReference type="NCBI Taxonomy" id="1194404"/>
    <lineage>
        <taxon>Bacteria</taxon>
        <taxon>Pseudomonadati</taxon>
        <taxon>Pseudomonadota</taxon>
        <taxon>Gammaproteobacteria</taxon>
        <taxon>Pseudomonadales</taxon>
        <taxon>Pseudomonadaceae</taxon>
        <taxon>Pseudomonas</taxon>
        <taxon>Pseudomonas syringae</taxon>
    </lineage>
</organism>
<gene>
    <name evidence="2" type="ORF">A244_27440</name>
</gene>
<dbReference type="AlphaFoldDB" id="S6TKB7"/>
<dbReference type="InterPro" id="IPR036615">
    <property type="entry name" value="Mur_ligase_C_dom_sf"/>
</dbReference>
<evidence type="ECO:0000259" key="1">
    <source>
        <dbReference type="Pfam" id="PF02875"/>
    </source>
</evidence>
<sequence length="157" mass="17191">LAQTRLAGRLDRRTVRWHGKLLNLLLDVGHNPHAAHFLQQRLARRPVPGKRFAVFGLLNDKDLDGVVAHLAPAIADWAVTPLSTSRSRPAEELHSALQNLGARVTSYQSVAQALDAQCAHATPDDEILLFGSFYCVAEALEWLARHTDEEAANGFAG</sequence>
<reference evidence="2 3" key="1">
    <citation type="journal article" date="2013" name="PLoS Pathog.">
        <title>Genomic analysis of the Kiwifruit pathogen Pseudomonas syringae pv. actinidiae provides insight into the origins of an emergent plant disease.</title>
        <authorList>
            <person name="McCann H.C."/>
            <person name="Rikkerink E.H."/>
            <person name="Bertels F."/>
            <person name="Fiers M."/>
            <person name="Lu A."/>
            <person name="Rees-George J."/>
            <person name="Andersen M.T."/>
            <person name="Gleave A.P."/>
            <person name="Haubold B."/>
            <person name="Wohlers M.W."/>
            <person name="Guttman D.S."/>
            <person name="Wang P.W."/>
            <person name="Straub C."/>
            <person name="Vanneste J.L."/>
            <person name="Rainey P.B."/>
            <person name="Templeton M.D."/>
        </authorList>
    </citation>
    <scope>NUCLEOTIDE SEQUENCE [LARGE SCALE GENOMIC DNA]</scope>
    <source>
        <strain evidence="2 3">ICMP 18807</strain>
    </source>
</reference>